<feature type="compositionally biased region" description="Polar residues" evidence="1">
    <location>
        <begin position="52"/>
        <end position="64"/>
    </location>
</feature>
<evidence type="ECO:0000313" key="2">
    <source>
        <dbReference type="EMBL" id="TLV02266.1"/>
    </source>
</evidence>
<organism evidence="2 3">
    <name type="scientific">Dyadobacter luticola</name>
    <dbReference type="NCBI Taxonomy" id="1979387"/>
    <lineage>
        <taxon>Bacteria</taxon>
        <taxon>Pseudomonadati</taxon>
        <taxon>Bacteroidota</taxon>
        <taxon>Cytophagia</taxon>
        <taxon>Cytophagales</taxon>
        <taxon>Spirosomataceae</taxon>
        <taxon>Dyadobacter</taxon>
    </lineage>
</organism>
<dbReference type="AlphaFoldDB" id="A0A5R9L142"/>
<dbReference type="RefSeq" id="WP_138363475.1">
    <property type="nucleotide sequence ID" value="NZ_VCEJ01000002.1"/>
</dbReference>
<accession>A0A5R9L142</accession>
<sequence>MSKQTKNEEEEIEGSTPSPSGPHDESRHDDDSRKPAKTLKKEAINESESENMTDNKGYNETPPTVSVKKGKP</sequence>
<protein>
    <submittedName>
        <fullName evidence="2">Uncharacterized protein</fullName>
    </submittedName>
</protein>
<dbReference type="OrthoDB" id="965773at2"/>
<name>A0A5R9L142_9BACT</name>
<reference evidence="2 3" key="1">
    <citation type="submission" date="2019-05" db="EMBL/GenBank/DDBJ databases">
        <authorList>
            <person name="Qu J.-H."/>
        </authorList>
    </citation>
    <scope>NUCLEOTIDE SEQUENCE [LARGE SCALE GENOMIC DNA]</scope>
    <source>
        <strain evidence="2 3">T17</strain>
    </source>
</reference>
<dbReference type="EMBL" id="VCEJ01000002">
    <property type="protein sequence ID" value="TLV02266.1"/>
    <property type="molecule type" value="Genomic_DNA"/>
</dbReference>
<dbReference type="Proteomes" id="UP000306402">
    <property type="component" value="Unassembled WGS sequence"/>
</dbReference>
<gene>
    <name evidence="2" type="ORF">FEN17_01090</name>
</gene>
<comment type="caution">
    <text evidence="2">The sequence shown here is derived from an EMBL/GenBank/DDBJ whole genome shotgun (WGS) entry which is preliminary data.</text>
</comment>
<keyword evidence="3" id="KW-1185">Reference proteome</keyword>
<proteinExistence type="predicted"/>
<feature type="compositionally biased region" description="Basic and acidic residues" evidence="1">
    <location>
        <begin position="22"/>
        <end position="44"/>
    </location>
</feature>
<evidence type="ECO:0000313" key="3">
    <source>
        <dbReference type="Proteomes" id="UP000306402"/>
    </source>
</evidence>
<feature type="region of interest" description="Disordered" evidence="1">
    <location>
        <begin position="1"/>
        <end position="72"/>
    </location>
</feature>
<evidence type="ECO:0000256" key="1">
    <source>
        <dbReference type="SAM" id="MobiDB-lite"/>
    </source>
</evidence>